<evidence type="ECO:0000313" key="2">
    <source>
        <dbReference type="Proteomes" id="UP001146793"/>
    </source>
</evidence>
<proteinExistence type="predicted"/>
<dbReference type="Proteomes" id="UP001146793">
    <property type="component" value="Unassembled WGS sequence"/>
</dbReference>
<dbReference type="AlphaFoldDB" id="A0AAV7YC82"/>
<comment type="caution">
    <text evidence="1">The sequence shown here is derived from an EMBL/GenBank/DDBJ whole genome shotgun (WGS) entry which is preliminary data.</text>
</comment>
<gene>
    <name evidence="1" type="ORF">M0812_27511</name>
</gene>
<protein>
    <submittedName>
        <fullName evidence="1">Uncharacterized protein</fullName>
    </submittedName>
</protein>
<reference evidence="1" key="1">
    <citation type="submission" date="2022-08" db="EMBL/GenBank/DDBJ databases">
        <title>Novel sulphate-reducing endosymbionts in the free-living metamonad Anaeramoeba.</title>
        <authorList>
            <person name="Jerlstrom-Hultqvist J."/>
            <person name="Cepicka I."/>
            <person name="Gallot-Lavallee L."/>
            <person name="Salas-Leiva D."/>
            <person name="Curtis B.A."/>
            <person name="Zahonova K."/>
            <person name="Pipaliya S."/>
            <person name="Dacks J."/>
            <person name="Roger A.J."/>
        </authorList>
    </citation>
    <scope>NUCLEOTIDE SEQUENCE</scope>
    <source>
        <strain evidence="1">Busselton2</strain>
    </source>
</reference>
<accession>A0AAV7YC82</accession>
<evidence type="ECO:0000313" key="1">
    <source>
        <dbReference type="EMBL" id="KAJ3425079.1"/>
    </source>
</evidence>
<dbReference type="EMBL" id="JANTQA010000070">
    <property type="protein sequence ID" value="KAJ3425079.1"/>
    <property type="molecule type" value="Genomic_DNA"/>
</dbReference>
<organism evidence="1 2">
    <name type="scientific">Anaeramoeba flamelloides</name>
    <dbReference type="NCBI Taxonomy" id="1746091"/>
    <lineage>
        <taxon>Eukaryota</taxon>
        <taxon>Metamonada</taxon>
        <taxon>Anaeramoebidae</taxon>
        <taxon>Anaeramoeba</taxon>
    </lineage>
</organism>
<sequence length="292" mass="34746">MALFFSKQRINFFEQTCKNQKEVNYEINHLMSIYENKTLEYQYENMFNTLCSNWQSYSTKNLDDKILENLTFELFEDFLKIKTKYDHLLPLTNKLMRESYKQDQINKINNQIDKENLERSEKLLKLQKILQINEYSEIPLNVLENYYCYTHYLIETIIPEITDISKGKVGNDNNKTKNGDLEVNKISMKIETKETKESLMKKNVNNHLQNINDLITNSQPVVCKEFSQFALALINQRVGIEGILNEKREIKDQIKVKDVNQNLNNTSYTNKLLDQIQDKYSQSERKRSFKMI</sequence>
<name>A0AAV7YC82_9EUKA</name>